<dbReference type="InterPro" id="IPR058652">
    <property type="entry name" value="VapC50_C"/>
</dbReference>
<dbReference type="InterPro" id="IPR029060">
    <property type="entry name" value="PIN-like_dom_sf"/>
</dbReference>
<dbReference type="SUPFAM" id="SSF88723">
    <property type="entry name" value="PIN domain-like"/>
    <property type="match status" value="1"/>
</dbReference>
<evidence type="ECO:0000313" key="4">
    <source>
        <dbReference type="Proteomes" id="UP000006180"/>
    </source>
</evidence>
<dbReference type="KEGG" id="sfd:USDA257_c24970"/>
<dbReference type="HOGENOM" id="CLU_096418_0_1_5"/>
<organism evidence="3 4">
    <name type="scientific">Sinorhizobium fredii (strain USDA 257)</name>
    <dbReference type="NCBI Taxonomy" id="1185652"/>
    <lineage>
        <taxon>Bacteria</taxon>
        <taxon>Pseudomonadati</taxon>
        <taxon>Pseudomonadota</taxon>
        <taxon>Alphaproteobacteria</taxon>
        <taxon>Hyphomicrobiales</taxon>
        <taxon>Rhizobiaceae</taxon>
        <taxon>Sinorhizobium/Ensifer group</taxon>
        <taxon>Sinorhizobium</taxon>
    </lineage>
</organism>
<dbReference type="PATRIC" id="fig|1185652.3.peg.2586"/>
<protein>
    <submittedName>
        <fullName evidence="3">Uncharacterized protein</fullName>
    </submittedName>
</protein>
<dbReference type="eggNOG" id="COG1569">
    <property type="taxonomic scope" value="Bacteria"/>
</dbReference>
<dbReference type="Pfam" id="PF13470">
    <property type="entry name" value="PIN_3"/>
    <property type="match status" value="1"/>
</dbReference>
<dbReference type="Proteomes" id="UP000006180">
    <property type="component" value="Chromosome"/>
</dbReference>
<feature type="domain" description="VapC50 C-terminal" evidence="2">
    <location>
        <begin position="126"/>
        <end position="176"/>
    </location>
</feature>
<name>I3X5B7_SINF2</name>
<proteinExistence type="predicted"/>
<sequence>MSAMLVAVLDANVLFPMLLRDTLLRVAAAGCFRAHWSARILEEMTRNLLSDYGMEPSRAEALRIVIEEAFPDASVEGWEELEPDMRNDPKDRHVVAAAVAAGATVIVTSNIRDFSNVPDGIVAMTPDEFLSKIFAKDPTAVLEAITAQAAAYRRPALTTRELIERLALTSPGFAEQALEALDDR</sequence>
<dbReference type="STRING" id="1185652.USDA257_c24970"/>
<dbReference type="InterPro" id="IPR002716">
    <property type="entry name" value="PIN_dom"/>
</dbReference>
<evidence type="ECO:0000313" key="3">
    <source>
        <dbReference type="EMBL" id="AFL51073.1"/>
    </source>
</evidence>
<dbReference type="Pfam" id="PF26343">
    <property type="entry name" value="VapC50_C"/>
    <property type="match status" value="1"/>
</dbReference>
<dbReference type="AlphaFoldDB" id="I3X5B7"/>
<gene>
    <name evidence="3" type="ORF">USDA257_c24970</name>
</gene>
<evidence type="ECO:0000259" key="1">
    <source>
        <dbReference type="Pfam" id="PF13470"/>
    </source>
</evidence>
<evidence type="ECO:0000259" key="2">
    <source>
        <dbReference type="Pfam" id="PF26343"/>
    </source>
</evidence>
<feature type="domain" description="PIN" evidence="1">
    <location>
        <begin position="7"/>
        <end position="112"/>
    </location>
</feature>
<accession>I3X5B7</accession>
<dbReference type="EMBL" id="CP003563">
    <property type="protein sequence ID" value="AFL51073.1"/>
    <property type="molecule type" value="Genomic_DNA"/>
</dbReference>
<reference evidence="3 4" key="1">
    <citation type="journal article" date="2012" name="J. Bacteriol.">
        <title>Complete genome sequence of the broad-host-range strain Sinorhizobium fredii USDA257.</title>
        <authorList>
            <person name="Schuldes J."/>
            <person name="Rodriguez Orbegoso M."/>
            <person name="Schmeisser C."/>
            <person name="Krishnan H.B."/>
            <person name="Daniel R."/>
            <person name="Streit W.R."/>
        </authorList>
    </citation>
    <scope>NUCLEOTIDE SEQUENCE [LARGE SCALE GENOMIC DNA]</scope>
    <source>
        <strain evidence="3 4">USDA 257</strain>
    </source>
</reference>